<protein>
    <recommendedName>
        <fullName evidence="1">DUF4376 domain-containing protein</fullName>
    </recommendedName>
</protein>
<reference evidence="2 3" key="1">
    <citation type="submission" date="2016-12" db="EMBL/GenBank/DDBJ databases">
        <authorList>
            <person name="Song W.-J."/>
            <person name="Kurnit D.M."/>
        </authorList>
    </citation>
    <scope>NUCLEOTIDE SEQUENCE [LARGE SCALE GENOMIC DNA]</scope>
    <source>
        <strain evidence="2 3">DSM 19599</strain>
    </source>
</reference>
<feature type="domain" description="DUF4376" evidence="1">
    <location>
        <begin position="56"/>
        <end position="172"/>
    </location>
</feature>
<dbReference type="EMBL" id="FRXO01000004">
    <property type="protein sequence ID" value="SHO65805.1"/>
    <property type="molecule type" value="Genomic_DNA"/>
</dbReference>
<dbReference type="RefSeq" id="WP_073628967.1">
    <property type="nucleotide sequence ID" value="NZ_FRXO01000004.1"/>
</dbReference>
<dbReference type="Pfam" id="PF14301">
    <property type="entry name" value="DUF4376"/>
    <property type="match status" value="1"/>
</dbReference>
<gene>
    <name evidence="2" type="ORF">SAMN02745172_02452</name>
</gene>
<evidence type="ECO:0000313" key="2">
    <source>
        <dbReference type="EMBL" id="SHO65805.1"/>
    </source>
</evidence>
<dbReference type="InterPro" id="IPR025484">
    <property type="entry name" value="DUF4376"/>
</dbReference>
<sequence length="180" mass="19098">MSWALIIDDTVHEVFAEKPVLHPSLDLVEVASDVEPGWRRINGVIAPPPDPTLEERRTALIAAVGFIANRMVAEGAPYLGQRIALDEGSRADITGMATTAVAAAGGAVPWPESYSLGWITQANSRLALPTPADGLALAAAVGDYYARIRQHARTLKDVLIAATDEAALHAIDITAGWPDE</sequence>
<keyword evidence="3" id="KW-1185">Reference proteome</keyword>
<organism evidence="2 3">
    <name type="scientific">Pseudoxanthobacter soli DSM 19599</name>
    <dbReference type="NCBI Taxonomy" id="1123029"/>
    <lineage>
        <taxon>Bacteria</taxon>
        <taxon>Pseudomonadati</taxon>
        <taxon>Pseudomonadota</taxon>
        <taxon>Alphaproteobacteria</taxon>
        <taxon>Hyphomicrobiales</taxon>
        <taxon>Segnochrobactraceae</taxon>
        <taxon>Pseudoxanthobacter</taxon>
    </lineage>
</organism>
<proteinExistence type="predicted"/>
<dbReference type="Proteomes" id="UP000186406">
    <property type="component" value="Unassembled WGS sequence"/>
</dbReference>
<dbReference type="AlphaFoldDB" id="A0A1M7ZLN0"/>
<name>A0A1M7ZLN0_9HYPH</name>
<evidence type="ECO:0000313" key="3">
    <source>
        <dbReference type="Proteomes" id="UP000186406"/>
    </source>
</evidence>
<dbReference type="OrthoDB" id="8450643at2"/>
<dbReference type="STRING" id="1123029.SAMN02745172_02452"/>
<evidence type="ECO:0000259" key="1">
    <source>
        <dbReference type="Pfam" id="PF14301"/>
    </source>
</evidence>
<accession>A0A1M7ZLN0</accession>